<keyword evidence="1" id="KW-0472">Membrane</keyword>
<organism evidence="2 3">
    <name type="scientific">Leptospira inadai serovar Lyme</name>
    <dbReference type="NCBI Taxonomy" id="293084"/>
    <lineage>
        <taxon>Bacteria</taxon>
        <taxon>Pseudomonadati</taxon>
        <taxon>Spirochaetota</taxon>
        <taxon>Spirochaetia</taxon>
        <taxon>Leptospirales</taxon>
        <taxon>Leptospiraceae</taxon>
        <taxon>Leptospira</taxon>
    </lineage>
</organism>
<dbReference type="Proteomes" id="UP000094669">
    <property type="component" value="Unassembled WGS sequence"/>
</dbReference>
<dbReference type="EMBL" id="MCRM02000052">
    <property type="protein sequence ID" value="PNV71224.1"/>
    <property type="molecule type" value="Genomic_DNA"/>
</dbReference>
<keyword evidence="1" id="KW-1133">Transmembrane helix</keyword>
<gene>
    <name evidence="2" type="ORF">BES34_021670</name>
</gene>
<name>A0ABX4YCF3_9LEPT</name>
<feature type="non-terminal residue" evidence="2">
    <location>
        <position position="103"/>
    </location>
</feature>
<keyword evidence="1" id="KW-0812">Transmembrane</keyword>
<reference evidence="2" key="1">
    <citation type="submission" date="2018-01" db="EMBL/GenBank/DDBJ databases">
        <title>Genomic characterization of Leptospira inadai serogroup Lyme isolated from captured rat in Brazil and comparative analysis with human reference strain.</title>
        <authorList>
            <person name="Moreno L.Z."/>
            <person name="Loureiro A.P."/>
            <person name="Miraglia F."/>
            <person name="Kremer F.S."/>
            <person name="Eslabao M.R."/>
            <person name="Dellagostin O.A."/>
            <person name="Lilenbaum W."/>
            <person name="Moreno A.M."/>
        </authorList>
    </citation>
    <scope>NUCLEOTIDE SEQUENCE [LARGE SCALE GENOMIC DNA]</scope>
    <source>
        <strain evidence="2">M34/99</strain>
    </source>
</reference>
<proteinExistence type="predicted"/>
<feature type="transmembrane region" description="Helical" evidence="1">
    <location>
        <begin position="43"/>
        <end position="63"/>
    </location>
</feature>
<protein>
    <submittedName>
        <fullName evidence="2">Uncharacterized protein</fullName>
    </submittedName>
</protein>
<comment type="caution">
    <text evidence="2">The sequence shown here is derived from an EMBL/GenBank/DDBJ whole genome shotgun (WGS) entry which is preliminary data.</text>
</comment>
<keyword evidence="3" id="KW-1185">Reference proteome</keyword>
<sequence>MDVRTIFSLFRQFRWIRSVSDSWEFRTCAHGFLFLPHSFHKTALALLFIFLYEFFLLPSWLGLSADPFGATFKERNKPQGRLDTYYDAAKRAKDESTWQAVVE</sequence>
<evidence type="ECO:0000313" key="3">
    <source>
        <dbReference type="Proteomes" id="UP000094669"/>
    </source>
</evidence>
<accession>A0ABX4YCF3</accession>
<evidence type="ECO:0000313" key="2">
    <source>
        <dbReference type="EMBL" id="PNV71224.1"/>
    </source>
</evidence>
<evidence type="ECO:0000256" key="1">
    <source>
        <dbReference type="SAM" id="Phobius"/>
    </source>
</evidence>